<dbReference type="Gene3D" id="2.60.120.10">
    <property type="entry name" value="Jelly Rolls"/>
    <property type="match status" value="1"/>
</dbReference>
<protein>
    <recommendedName>
        <fullName evidence="1">Cyclic nucleotide-binding domain-containing protein</fullName>
    </recommendedName>
</protein>
<sequence length="283" mass="32935">MKAFRKYSSEIQKSFLKVAVYEKWQSGRLLVREGHIGRYLFIILQGSVSITILDRVTMENFRKKHNEQKVDTSKMSFEEARVERRKEMDYERAYNNVVSVSKAGDSFGDASFRSEGCIRAASVRTECDSEFLLILKEDFESILSSFANFSKGLNLIELQLQFPLLKSLNFKNDKEISVFDIRVIPPNQAIVIEGEVEETIWFIRSGSGNDVTIITNTRVEIVGISRFDFRKRATDKSRELVKGLNERRIEFNEIGANYLENVNWLKYKKKSFNSLIEQRKRHV</sequence>
<dbReference type="PROSITE" id="PS50042">
    <property type="entry name" value="CNMP_BINDING_3"/>
    <property type="match status" value="1"/>
</dbReference>
<feature type="domain" description="Cyclic nucleotide-binding" evidence="1">
    <location>
        <begin position="3"/>
        <end position="143"/>
    </location>
</feature>
<dbReference type="InterPro" id="IPR000595">
    <property type="entry name" value="cNMP-bd_dom"/>
</dbReference>
<dbReference type="Proteomes" id="UP001211065">
    <property type="component" value="Unassembled WGS sequence"/>
</dbReference>
<dbReference type="InterPro" id="IPR014710">
    <property type="entry name" value="RmlC-like_jellyroll"/>
</dbReference>
<evidence type="ECO:0000259" key="1">
    <source>
        <dbReference type="PROSITE" id="PS50042"/>
    </source>
</evidence>
<dbReference type="SUPFAM" id="SSF51206">
    <property type="entry name" value="cAMP-binding domain-like"/>
    <property type="match status" value="1"/>
</dbReference>
<dbReference type="PANTHER" id="PTHR23011:SF28">
    <property type="entry name" value="CYCLIC NUCLEOTIDE-BINDING DOMAIN CONTAINING PROTEIN"/>
    <property type="match status" value="1"/>
</dbReference>
<accession>A0AAD5XT36</accession>
<reference evidence="2" key="1">
    <citation type="submission" date="2020-05" db="EMBL/GenBank/DDBJ databases">
        <title>Phylogenomic resolution of chytrid fungi.</title>
        <authorList>
            <person name="Stajich J.E."/>
            <person name="Amses K."/>
            <person name="Simmons R."/>
            <person name="Seto K."/>
            <person name="Myers J."/>
            <person name="Bonds A."/>
            <person name="Quandt C.A."/>
            <person name="Barry K."/>
            <person name="Liu P."/>
            <person name="Grigoriev I."/>
            <person name="Longcore J.E."/>
            <person name="James T.Y."/>
        </authorList>
    </citation>
    <scope>NUCLEOTIDE SEQUENCE</scope>
    <source>
        <strain evidence="2">JEL0476</strain>
    </source>
</reference>
<proteinExistence type="predicted"/>
<comment type="caution">
    <text evidence="2">The sequence shown here is derived from an EMBL/GenBank/DDBJ whole genome shotgun (WGS) entry which is preliminary data.</text>
</comment>
<dbReference type="CDD" id="cd00038">
    <property type="entry name" value="CAP_ED"/>
    <property type="match status" value="1"/>
</dbReference>
<dbReference type="EMBL" id="JADGJW010000955">
    <property type="protein sequence ID" value="KAJ3209174.1"/>
    <property type="molecule type" value="Genomic_DNA"/>
</dbReference>
<gene>
    <name evidence="2" type="ORF">HK099_008563</name>
</gene>
<evidence type="ECO:0000313" key="3">
    <source>
        <dbReference type="Proteomes" id="UP001211065"/>
    </source>
</evidence>
<organism evidence="2 3">
    <name type="scientific">Clydaea vesicula</name>
    <dbReference type="NCBI Taxonomy" id="447962"/>
    <lineage>
        <taxon>Eukaryota</taxon>
        <taxon>Fungi</taxon>
        <taxon>Fungi incertae sedis</taxon>
        <taxon>Chytridiomycota</taxon>
        <taxon>Chytridiomycota incertae sedis</taxon>
        <taxon>Chytridiomycetes</taxon>
        <taxon>Lobulomycetales</taxon>
        <taxon>Lobulomycetaceae</taxon>
        <taxon>Clydaea</taxon>
    </lineage>
</organism>
<keyword evidence="3" id="KW-1185">Reference proteome</keyword>
<evidence type="ECO:0000313" key="2">
    <source>
        <dbReference type="EMBL" id="KAJ3209174.1"/>
    </source>
</evidence>
<name>A0AAD5XT36_9FUNG</name>
<dbReference type="PANTHER" id="PTHR23011">
    <property type="entry name" value="CYCLIC NUCLEOTIDE-BINDING DOMAIN CONTAINING PROTEIN"/>
    <property type="match status" value="1"/>
</dbReference>
<dbReference type="InterPro" id="IPR018490">
    <property type="entry name" value="cNMP-bd_dom_sf"/>
</dbReference>
<dbReference type="AlphaFoldDB" id="A0AAD5XT36"/>